<name>E7N2J3_9FIRM</name>
<dbReference type="CDD" id="cd02440">
    <property type="entry name" value="AdoMet_MTases"/>
    <property type="match status" value="1"/>
</dbReference>
<dbReference type="HOGENOM" id="CLU_081534_1_1_9"/>
<evidence type="ECO:0000256" key="1">
    <source>
        <dbReference type="ARBA" id="ARBA00022679"/>
    </source>
</evidence>
<dbReference type="RefSeq" id="WP_009349871.1">
    <property type="nucleotide sequence ID" value="NZ_GL638136.1"/>
</dbReference>
<dbReference type="AlphaFoldDB" id="E7N2J3"/>
<dbReference type="STRING" id="749551.HMPREF9555_01209"/>
<dbReference type="GO" id="GO:0016126">
    <property type="term" value="P:sterol biosynthetic process"/>
    <property type="evidence" value="ECO:0007669"/>
    <property type="project" value="TreeGrafter"/>
</dbReference>
<keyword evidence="4" id="KW-1185">Reference proteome</keyword>
<dbReference type="InterPro" id="IPR029063">
    <property type="entry name" value="SAM-dependent_MTases_sf"/>
</dbReference>
<dbReference type="EMBL" id="AECV01000022">
    <property type="protein sequence ID" value="EFW29603.1"/>
    <property type="molecule type" value="Genomic_DNA"/>
</dbReference>
<dbReference type="PANTHER" id="PTHR44068:SF1">
    <property type="entry name" value="HYPOTHETICAL LOC100005854"/>
    <property type="match status" value="1"/>
</dbReference>
<protein>
    <submittedName>
        <fullName evidence="3">Methyltransferase domain protein</fullName>
    </submittedName>
</protein>
<feature type="domain" description="Methyltransferase" evidence="2">
    <location>
        <begin position="46"/>
        <end position="170"/>
    </location>
</feature>
<accession>E7N2J3</accession>
<keyword evidence="1 3" id="KW-0808">Transferase</keyword>
<evidence type="ECO:0000259" key="2">
    <source>
        <dbReference type="Pfam" id="PF13847"/>
    </source>
</evidence>
<evidence type="ECO:0000313" key="4">
    <source>
        <dbReference type="Proteomes" id="UP000004633"/>
    </source>
</evidence>
<dbReference type="Proteomes" id="UP000004633">
    <property type="component" value="Unassembled WGS sequence"/>
</dbReference>
<sequence>MGLLKKFFSNAAKPKGLVGKFVVGIMNRGHAPIAAWGFSHLALRGDEDVLDCGCGGGANIARFLRALPRGHATGLDYSKVSVEKSRELNAAAIAAGRCEVVQCALPEMPFGDERFDVVTAFETVYFWPDIEDCFRAVLRVLKLGGVFMITNEAGKKTEKSLKWTKTVDGMTIYTAEELEDLLTRAGFAHVETDGSVKDDRLNVRAYK</sequence>
<gene>
    <name evidence="3" type="ORF">HMPREF9555_01209</name>
</gene>
<dbReference type="InterPro" id="IPR050447">
    <property type="entry name" value="Erg6_SMT_methyltransf"/>
</dbReference>
<keyword evidence="3" id="KW-0489">Methyltransferase</keyword>
<dbReference type="SUPFAM" id="SSF53335">
    <property type="entry name" value="S-adenosyl-L-methionine-dependent methyltransferases"/>
    <property type="match status" value="1"/>
</dbReference>
<dbReference type="GO" id="GO:0003838">
    <property type="term" value="F:sterol 24-C-methyltransferase activity"/>
    <property type="evidence" value="ECO:0007669"/>
    <property type="project" value="TreeGrafter"/>
</dbReference>
<proteinExistence type="predicted"/>
<reference evidence="3 4" key="1">
    <citation type="submission" date="2010-08" db="EMBL/GenBank/DDBJ databases">
        <authorList>
            <person name="Weinstock G."/>
            <person name="Sodergren E."/>
            <person name="Clifton S."/>
            <person name="Fulton L."/>
            <person name="Fulton B."/>
            <person name="Courtney L."/>
            <person name="Fronick C."/>
            <person name="Harrison M."/>
            <person name="Strong C."/>
            <person name="Farmer C."/>
            <person name="Delahaunty K."/>
            <person name="Markovic C."/>
            <person name="Hall O."/>
            <person name="Minx P."/>
            <person name="Tomlinson C."/>
            <person name="Mitreva M."/>
            <person name="Hou S."/>
            <person name="Chen J."/>
            <person name="Wollam A."/>
            <person name="Pepin K.H."/>
            <person name="Johnson M."/>
            <person name="Bhonagiri V."/>
            <person name="Zhang X."/>
            <person name="Suruliraj S."/>
            <person name="Warren W."/>
            <person name="Chinwalla A."/>
            <person name="Mardis E.R."/>
            <person name="Wilson R.K."/>
        </authorList>
    </citation>
    <scope>NUCLEOTIDE SEQUENCE [LARGE SCALE GENOMIC DNA]</scope>
    <source>
        <strain evidence="3 4">F0399</strain>
    </source>
</reference>
<dbReference type="Pfam" id="PF13847">
    <property type="entry name" value="Methyltransf_31"/>
    <property type="match status" value="1"/>
</dbReference>
<dbReference type="InterPro" id="IPR025714">
    <property type="entry name" value="Methyltranfer_dom"/>
</dbReference>
<organism evidence="3 4">
    <name type="scientific">Selenomonas artemidis F0399</name>
    <dbReference type="NCBI Taxonomy" id="749551"/>
    <lineage>
        <taxon>Bacteria</taxon>
        <taxon>Bacillati</taxon>
        <taxon>Bacillota</taxon>
        <taxon>Negativicutes</taxon>
        <taxon>Selenomonadales</taxon>
        <taxon>Selenomonadaceae</taxon>
        <taxon>Selenomonas</taxon>
    </lineage>
</organism>
<comment type="caution">
    <text evidence="3">The sequence shown here is derived from an EMBL/GenBank/DDBJ whole genome shotgun (WGS) entry which is preliminary data.</text>
</comment>
<evidence type="ECO:0000313" key="3">
    <source>
        <dbReference type="EMBL" id="EFW29603.1"/>
    </source>
</evidence>
<dbReference type="GO" id="GO:0032259">
    <property type="term" value="P:methylation"/>
    <property type="evidence" value="ECO:0007669"/>
    <property type="project" value="UniProtKB-KW"/>
</dbReference>
<dbReference type="Gene3D" id="3.40.50.150">
    <property type="entry name" value="Vaccinia Virus protein VP39"/>
    <property type="match status" value="1"/>
</dbReference>
<dbReference type="PANTHER" id="PTHR44068">
    <property type="entry name" value="ZGC:194242"/>
    <property type="match status" value="1"/>
</dbReference>